<keyword evidence="3" id="KW-1185">Reference proteome</keyword>
<dbReference type="SUPFAM" id="SSF48452">
    <property type="entry name" value="TPR-like"/>
    <property type="match status" value="1"/>
</dbReference>
<dbReference type="RefSeq" id="XP_013266758.1">
    <property type="nucleotide sequence ID" value="XM_013411304.1"/>
</dbReference>
<feature type="domain" description="Clr5" evidence="1">
    <location>
        <begin position="15"/>
        <end position="68"/>
    </location>
</feature>
<dbReference type="Pfam" id="PF14420">
    <property type="entry name" value="Clr5"/>
    <property type="match status" value="1"/>
</dbReference>
<dbReference type="PANTHER" id="PTHR38788:SF3">
    <property type="entry name" value="CLR5 DOMAIN-CONTAINING PROTEIN"/>
    <property type="match status" value="1"/>
</dbReference>
<dbReference type="Proteomes" id="UP000053617">
    <property type="component" value="Unassembled WGS sequence"/>
</dbReference>
<reference evidence="2 3" key="1">
    <citation type="submission" date="2015-01" db="EMBL/GenBank/DDBJ databases">
        <title>The Genome Sequence of Rhinocladiella mackenzie CBS 650.93.</title>
        <authorList>
            <consortium name="The Broad Institute Genomics Platform"/>
            <person name="Cuomo C."/>
            <person name="de Hoog S."/>
            <person name="Gorbushina A."/>
            <person name="Stielow B."/>
            <person name="Teixiera M."/>
            <person name="Abouelleil A."/>
            <person name="Chapman S.B."/>
            <person name="Priest M."/>
            <person name="Young S.K."/>
            <person name="Wortman J."/>
            <person name="Nusbaum C."/>
            <person name="Birren B."/>
        </authorList>
    </citation>
    <scope>NUCLEOTIDE SEQUENCE [LARGE SCALE GENOMIC DNA]</scope>
    <source>
        <strain evidence="2 3">CBS 650.93</strain>
    </source>
</reference>
<dbReference type="OrthoDB" id="194358at2759"/>
<dbReference type="InterPro" id="IPR025676">
    <property type="entry name" value="Clr5_dom"/>
</dbReference>
<dbReference type="HOGENOM" id="CLU_378616_0_0_1"/>
<evidence type="ECO:0000313" key="3">
    <source>
        <dbReference type="Proteomes" id="UP000053617"/>
    </source>
</evidence>
<evidence type="ECO:0000313" key="2">
    <source>
        <dbReference type="EMBL" id="KIW99621.1"/>
    </source>
</evidence>
<name>A0A0D2FBY5_9EURO</name>
<protein>
    <recommendedName>
        <fullName evidence="1">Clr5 domain-containing protein</fullName>
    </recommendedName>
</protein>
<dbReference type="VEuPathDB" id="FungiDB:Z518_11034"/>
<dbReference type="Pfam" id="PF13374">
    <property type="entry name" value="TPR_10"/>
    <property type="match status" value="1"/>
</dbReference>
<dbReference type="InterPro" id="IPR011990">
    <property type="entry name" value="TPR-like_helical_dom_sf"/>
</dbReference>
<dbReference type="STRING" id="1442369.A0A0D2FBY5"/>
<dbReference type="AlphaFoldDB" id="A0A0D2FBY5"/>
<dbReference type="Gene3D" id="1.25.40.10">
    <property type="entry name" value="Tetratricopeptide repeat domain"/>
    <property type="match status" value="1"/>
</dbReference>
<organism evidence="2 3">
    <name type="scientific">Rhinocladiella mackenziei CBS 650.93</name>
    <dbReference type="NCBI Taxonomy" id="1442369"/>
    <lineage>
        <taxon>Eukaryota</taxon>
        <taxon>Fungi</taxon>
        <taxon>Dikarya</taxon>
        <taxon>Ascomycota</taxon>
        <taxon>Pezizomycotina</taxon>
        <taxon>Eurotiomycetes</taxon>
        <taxon>Chaetothyriomycetidae</taxon>
        <taxon>Chaetothyriales</taxon>
        <taxon>Herpotrichiellaceae</taxon>
        <taxon>Rhinocladiella</taxon>
    </lineage>
</organism>
<dbReference type="GeneID" id="25299105"/>
<sequence length="726" mass="82233">MTSGVRRTRQRAPCEEEWDRIRPILEELYIVKGQSLKEVSEILAKEHQFHASRTSMFKLRIERWNLKKNFKLEELEIAAKTAQAFIQAGLNPPQPIVNNREVPLDRAKRHFRSSFRSRVRMPRRPNAHSTSDLSEPWANRDKFRRQAAAYVDIHFHLRHSAEIDLVEKSLIQVNNYFSWRFTLGDDYFLSRTHPIPTCYRVTTDLIDPYEIFSELEGALQATRDGACDVGLPAVQRFCQLAPDLIRQEHSLLLRELIEWCSTDYGVHLRTSSLKLGLISYLASLSRKLLGKDHPLAMVLILCQRGRELAPLLPLVLKVMLNIMTRQGGKSSERTFDSERTLARVLREIGQVSAALRLDLDMLQRCNEIFGTSHRWYNECLVDIGYLLYKSGYYDLAERAFLQVLRPAEPGNHEGDLRVEALRGLAWICEQRGHFQEAMTWFCRARVSAAEVLRPNDARLHAYLERAHQMQALLDPLYTPSSSSDSLDREVADVVDGLQLRISRLELENEEDSTSKAAPWDSCDSTSDCIASAFDNTLSAPDANAATDARTLRTEEVYLGSSEAGERCSEPIMDSSTGGGSLTFAGFMNIWGRDDLGDLLGLLESILTAKYHPVFRKSLKYLDRNHDWMDRVQKIHESSPITSVSESNSNLETAADAETYINLLPSLPHDADEEGFDPVQTSKARFDISNMNVDLGQSGNLWTSGPGCTPMDLNVDDGLDTSFSGIF</sequence>
<dbReference type="PANTHER" id="PTHR38788">
    <property type="entry name" value="CLR5 DOMAIN-CONTAINING PROTEIN"/>
    <property type="match status" value="1"/>
</dbReference>
<evidence type="ECO:0000259" key="1">
    <source>
        <dbReference type="Pfam" id="PF14420"/>
    </source>
</evidence>
<proteinExistence type="predicted"/>
<gene>
    <name evidence="2" type="ORF">Z518_11034</name>
</gene>
<accession>A0A0D2FBY5</accession>
<dbReference type="EMBL" id="KN847485">
    <property type="protein sequence ID" value="KIW99621.1"/>
    <property type="molecule type" value="Genomic_DNA"/>
</dbReference>